<evidence type="ECO:0000313" key="4">
    <source>
        <dbReference type="Proteomes" id="UP000005143"/>
    </source>
</evidence>
<organism evidence="3 4">
    <name type="scientific">Patulibacter medicamentivorans</name>
    <dbReference type="NCBI Taxonomy" id="1097667"/>
    <lineage>
        <taxon>Bacteria</taxon>
        <taxon>Bacillati</taxon>
        <taxon>Actinomycetota</taxon>
        <taxon>Thermoleophilia</taxon>
        <taxon>Solirubrobacterales</taxon>
        <taxon>Patulibacteraceae</taxon>
        <taxon>Patulibacter</taxon>
    </lineage>
</organism>
<evidence type="ECO:0000313" key="3">
    <source>
        <dbReference type="EMBL" id="EHN11584.1"/>
    </source>
</evidence>
<comment type="caution">
    <text evidence="3">The sequence shown here is derived from an EMBL/GenBank/DDBJ whole genome shotgun (WGS) entry which is preliminary data.</text>
</comment>
<name>H0E419_9ACTN</name>
<dbReference type="RefSeq" id="WP_007572854.1">
    <property type="nucleotide sequence ID" value="NZ_AGUD01000091.1"/>
</dbReference>
<dbReference type="PANTHER" id="PTHR38658">
    <property type="entry name" value="OXPP CYCLE PROTEIN OPCA-RELATED"/>
    <property type="match status" value="1"/>
</dbReference>
<evidence type="ECO:0000259" key="1">
    <source>
        <dbReference type="Pfam" id="PF10128"/>
    </source>
</evidence>
<dbReference type="AlphaFoldDB" id="H0E419"/>
<reference evidence="3 4" key="1">
    <citation type="journal article" date="2013" name="Biodegradation">
        <title>Quantitative proteomic analysis of ibuprofen-degrading Patulibacter sp. strain I11.</title>
        <authorList>
            <person name="Almeida B."/>
            <person name="Kjeldal H."/>
            <person name="Lolas I."/>
            <person name="Knudsen A.D."/>
            <person name="Carvalho G."/>
            <person name="Nielsen K.L."/>
            <person name="Barreto Crespo M.T."/>
            <person name="Stensballe A."/>
            <person name="Nielsen J.L."/>
        </authorList>
    </citation>
    <scope>NUCLEOTIDE SEQUENCE [LARGE SCALE GENOMIC DNA]</scope>
    <source>
        <strain evidence="3 4">I11</strain>
    </source>
</reference>
<dbReference type="InterPro" id="IPR046801">
    <property type="entry name" value="OpcA_G6PD_N"/>
</dbReference>
<feature type="domain" description="Glucose-6-phosphate dehydrogenase assembly protein OpcA N-terminal" evidence="1">
    <location>
        <begin position="66"/>
        <end position="165"/>
    </location>
</feature>
<accession>H0E419</accession>
<keyword evidence="4" id="KW-1185">Reference proteome</keyword>
<dbReference type="InterPro" id="IPR004555">
    <property type="entry name" value="G6PDH_assembly_OpcA"/>
</dbReference>
<sequence length="357" mass="38114">MSTVAHTVWQQDDVDPAGVEEAMRALERERFRQRSALPARALNLVTVVDADDADEVVRRLAATGGNAPSRSILLRVHPDRSRLSARVTLAADGDAGDRTSAMNELVTVDVGLRHLSRLESIVDPMVLTDVPTLLWAPHDHRGAIESLVPLAQTVLLDSSDAALATTGLDEALALQAAHAVGVVDLSWMRTLPWRQRLAAAFSPPSRRDELARIGDVEVRHQPGSAAAAWLVLGWLAARLRWTAVGDEVRDAAGHEVHLRLVSSDVGVAGLAGTTVTSRTGAHFALDRNPGGLRARYAPPEGAAGSGGDAADRERSWTILGASRGETGVLSAALRRTLVPDDGYREALATARRLIQCT</sequence>
<protein>
    <submittedName>
        <fullName evidence="3">OpcA protein</fullName>
    </submittedName>
</protein>
<evidence type="ECO:0000259" key="2">
    <source>
        <dbReference type="Pfam" id="PF20171"/>
    </source>
</evidence>
<proteinExistence type="predicted"/>
<feature type="domain" description="Glucose-6-phosphate dehydrogenase assembly protein OpcA C-terminal" evidence="2">
    <location>
        <begin position="181"/>
        <end position="347"/>
    </location>
</feature>
<dbReference type="Pfam" id="PF10128">
    <property type="entry name" value="OpcA_G6PD_assem"/>
    <property type="match status" value="1"/>
</dbReference>
<dbReference type="Proteomes" id="UP000005143">
    <property type="component" value="Unassembled WGS sequence"/>
</dbReference>
<dbReference type="Pfam" id="PF20171">
    <property type="entry name" value="OpcA_G6PD_C"/>
    <property type="match status" value="1"/>
</dbReference>
<dbReference type="EMBL" id="AGUD01000091">
    <property type="protein sequence ID" value="EHN11584.1"/>
    <property type="molecule type" value="Genomic_DNA"/>
</dbReference>
<dbReference type="OrthoDB" id="128564at2"/>
<dbReference type="PANTHER" id="PTHR38658:SF1">
    <property type="entry name" value="OXPP CYCLE PROTEIN OPCA-RELATED"/>
    <property type="match status" value="1"/>
</dbReference>
<gene>
    <name evidence="3" type="ORF">PAI11_15450</name>
</gene>
<dbReference type="InterPro" id="IPR046802">
    <property type="entry name" value="OpcA_G6PD_C"/>
</dbReference>